<accession>A0A371P810</accession>
<evidence type="ECO:0000313" key="1">
    <source>
        <dbReference type="EMBL" id="REK72093.1"/>
    </source>
</evidence>
<gene>
    <name evidence="1" type="ORF">DX116_00090</name>
</gene>
<dbReference type="AlphaFoldDB" id="A0A371P810"/>
<evidence type="ECO:0000313" key="2">
    <source>
        <dbReference type="Proteomes" id="UP000265581"/>
    </source>
</evidence>
<dbReference type="EMBL" id="QUBR01000001">
    <property type="protein sequence ID" value="REK72093.1"/>
    <property type="molecule type" value="Genomic_DNA"/>
</dbReference>
<keyword evidence="2" id="KW-1185">Reference proteome</keyword>
<proteinExistence type="predicted"/>
<comment type="caution">
    <text evidence="1">The sequence shown here is derived from an EMBL/GenBank/DDBJ whole genome shotgun (WGS) entry which is preliminary data.</text>
</comment>
<name>A0A371P810_9ACTN</name>
<sequence>MLAVADRRPDVTLAELLDTVTDAREAFPTETDALFDLQMAWFQRLGGQMDRLLADETESPELVPVTAWVSAAAQMPGARALLDAHRDAPALRKAVAKEQAYLAMSAGVPSSSPELTSHGRRIQESARDELAALPPAPVVEVPRPGIIARLRSAIAA</sequence>
<dbReference type="Proteomes" id="UP000265581">
    <property type="component" value="Unassembled WGS sequence"/>
</dbReference>
<protein>
    <submittedName>
        <fullName evidence="1">Uncharacterized protein</fullName>
    </submittedName>
</protein>
<reference evidence="1 2" key="1">
    <citation type="submission" date="2018-08" db="EMBL/GenBank/DDBJ databases">
        <title>Aeromicrobium sp. M2KJ-4, whole genome shotgun sequence.</title>
        <authorList>
            <person name="Tuo L."/>
        </authorList>
    </citation>
    <scope>NUCLEOTIDE SEQUENCE [LARGE SCALE GENOMIC DNA]</scope>
    <source>
        <strain evidence="1 2">M2KJ-4</strain>
    </source>
</reference>
<organism evidence="1 2">
    <name type="scientific">Aeromicrobium endophyticum</name>
    <dbReference type="NCBI Taxonomy" id="2292704"/>
    <lineage>
        <taxon>Bacteria</taxon>
        <taxon>Bacillati</taxon>
        <taxon>Actinomycetota</taxon>
        <taxon>Actinomycetes</taxon>
        <taxon>Propionibacteriales</taxon>
        <taxon>Nocardioidaceae</taxon>
        <taxon>Aeromicrobium</taxon>
    </lineage>
</organism>